<feature type="compositionally biased region" description="Polar residues" evidence="2">
    <location>
        <begin position="470"/>
        <end position="495"/>
    </location>
</feature>
<keyword evidence="1" id="KW-0808">Transferase</keyword>
<accession>A0A9P6GEK8</accession>
<keyword evidence="1" id="KW-0548">Nucleotidyltransferase</keyword>
<dbReference type="GO" id="GO:0003968">
    <property type="term" value="F:RNA-directed RNA polymerase activity"/>
    <property type="evidence" value="ECO:0007669"/>
    <property type="project" value="UniProtKB-KW"/>
</dbReference>
<evidence type="ECO:0000259" key="3">
    <source>
        <dbReference type="Pfam" id="PF05183"/>
    </source>
</evidence>
<feature type="region of interest" description="Disordered" evidence="2">
    <location>
        <begin position="403"/>
        <end position="497"/>
    </location>
</feature>
<dbReference type="InterPro" id="IPR007855">
    <property type="entry name" value="RDRP"/>
</dbReference>
<dbReference type="GO" id="GO:0031380">
    <property type="term" value="C:nuclear RNA-directed RNA polymerase complex"/>
    <property type="evidence" value="ECO:0007669"/>
    <property type="project" value="TreeGrafter"/>
</dbReference>
<dbReference type="Pfam" id="PF05183">
    <property type="entry name" value="RdRP"/>
    <property type="match status" value="1"/>
</dbReference>
<dbReference type="PANTHER" id="PTHR23079">
    <property type="entry name" value="RNA-DEPENDENT RNA POLYMERASE"/>
    <property type="match status" value="1"/>
</dbReference>
<comment type="caution">
    <text evidence="4">The sequence shown here is derived from an EMBL/GenBank/DDBJ whole genome shotgun (WGS) entry which is preliminary data.</text>
</comment>
<proteinExistence type="inferred from homology"/>
<comment type="catalytic activity">
    <reaction evidence="1">
        <text>RNA(n) + a ribonucleoside 5'-triphosphate = RNA(n+1) + diphosphate</text>
        <dbReference type="Rhea" id="RHEA:21248"/>
        <dbReference type="Rhea" id="RHEA-COMP:14527"/>
        <dbReference type="Rhea" id="RHEA-COMP:17342"/>
        <dbReference type="ChEBI" id="CHEBI:33019"/>
        <dbReference type="ChEBI" id="CHEBI:61557"/>
        <dbReference type="ChEBI" id="CHEBI:140395"/>
        <dbReference type="EC" id="2.7.7.48"/>
    </reaction>
</comment>
<feature type="compositionally biased region" description="Polar residues" evidence="2">
    <location>
        <begin position="231"/>
        <end position="252"/>
    </location>
</feature>
<feature type="compositionally biased region" description="Polar residues" evidence="2">
    <location>
        <begin position="440"/>
        <end position="449"/>
    </location>
</feature>
<dbReference type="EC" id="2.7.7.48" evidence="1"/>
<evidence type="ECO:0000256" key="1">
    <source>
        <dbReference type="RuleBase" id="RU363098"/>
    </source>
</evidence>
<keyword evidence="5" id="KW-1185">Reference proteome</keyword>
<keyword evidence="1 4" id="KW-0696">RNA-directed RNA polymerase</keyword>
<evidence type="ECO:0000256" key="2">
    <source>
        <dbReference type="SAM" id="MobiDB-lite"/>
    </source>
</evidence>
<dbReference type="Proteomes" id="UP000756921">
    <property type="component" value="Unassembled WGS sequence"/>
</dbReference>
<evidence type="ECO:0000313" key="5">
    <source>
        <dbReference type="Proteomes" id="UP000756921"/>
    </source>
</evidence>
<organism evidence="4 5">
    <name type="scientific">Paraphaeosphaeria minitans</name>
    <dbReference type="NCBI Taxonomy" id="565426"/>
    <lineage>
        <taxon>Eukaryota</taxon>
        <taxon>Fungi</taxon>
        <taxon>Dikarya</taxon>
        <taxon>Ascomycota</taxon>
        <taxon>Pezizomycotina</taxon>
        <taxon>Dothideomycetes</taxon>
        <taxon>Pleosporomycetidae</taxon>
        <taxon>Pleosporales</taxon>
        <taxon>Massarineae</taxon>
        <taxon>Didymosphaeriaceae</taxon>
        <taxon>Paraphaeosphaeria</taxon>
    </lineage>
</organism>
<feature type="compositionally biased region" description="Low complexity" evidence="2">
    <location>
        <begin position="154"/>
        <end position="164"/>
    </location>
</feature>
<keyword evidence="1" id="KW-0694">RNA-binding</keyword>
<reference evidence="4" key="1">
    <citation type="journal article" date="2020" name="Mol. Plant Microbe Interact.">
        <title>Genome Sequence of the Biocontrol Agent Coniothyrium minitans strain Conio (IMI 134523).</title>
        <authorList>
            <person name="Patel D."/>
            <person name="Shittu T.A."/>
            <person name="Baroncelli R."/>
            <person name="Muthumeenakshi S."/>
            <person name="Osborne T.H."/>
            <person name="Janganan T.K."/>
            <person name="Sreenivasaprasad S."/>
        </authorList>
    </citation>
    <scope>NUCLEOTIDE SEQUENCE</scope>
    <source>
        <strain evidence="4">Conio</strain>
    </source>
</reference>
<dbReference type="EMBL" id="WJXW01000007">
    <property type="protein sequence ID" value="KAF9734327.1"/>
    <property type="molecule type" value="Genomic_DNA"/>
</dbReference>
<feature type="region of interest" description="Disordered" evidence="2">
    <location>
        <begin position="154"/>
        <end position="284"/>
    </location>
</feature>
<feature type="compositionally biased region" description="Polar residues" evidence="2">
    <location>
        <begin position="197"/>
        <end position="208"/>
    </location>
</feature>
<evidence type="ECO:0000313" key="4">
    <source>
        <dbReference type="EMBL" id="KAF9734327.1"/>
    </source>
</evidence>
<protein>
    <recommendedName>
        <fullName evidence="1">RNA-dependent RNA polymerase</fullName>
        <ecNumber evidence="1">2.7.7.48</ecNumber>
    </recommendedName>
</protein>
<dbReference type="GO" id="GO:0030422">
    <property type="term" value="P:siRNA processing"/>
    <property type="evidence" value="ECO:0007669"/>
    <property type="project" value="TreeGrafter"/>
</dbReference>
<name>A0A9P6GEK8_9PLEO</name>
<dbReference type="OrthoDB" id="10055769at2759"/>
<feature type="region of interest" description="Disordered" evidence="2">
    <location>
        <begin position="1"/>
        <end position="31"/>
    </location>
</feature>
<feature type="domain" description="RDRP core" evidence="3">
    <location>
        <begin position="614"/>
        <end position="1282"/>
    </location>
</feature>
<dbReference type="InterPro" id="IPR057596">
    <property type="entry name" value="RDRP_core"/>
</dbReference>
<dbReference type="GO" id="GO:0003723">
    <property type="term" value="F:RNA binding"/>
    <property type="evidence" value="ECO:0007669"/>
    <property type="project" value="UniProtKB-KW"/>
</dbReference>
<sequence>MSNNRPPPSQGNRGQSAGLAPPAPTTPSKSGKELYALIHSFSEQWQLGLVRDKNWSSTKSPKDVPDKVYTHLKRLYWQGDFHEVVERFVLQAHSQSGTAHAVKTERLQLLRDIVRDVDVAKGRSPGSRAGTPLGRGNLIPGLRALRTDQFSIAATSRSRPSAPSGQHHASHTNDGESNDASFDPGSPTDEDEPNPSPIASSKSAQRRIQASPRYQVGASARKRPLGGSGSDHGNSPKLTRTSKGKQPTNDNAPDSAPSVFKKPRLPEPFMGMPNLGSSSMSAQPEAVDSFASTVNNSFNTNPSSQQTLVDTPGTSFAFDAYDADVRYPKLRRTSSTTLGSFKDQDLFDTEDPSEAQIHREQRWRMEELERIYSSQDLPPRSSSVYGSVDEEDMWEKSFEVEAEGCVSPVPTRQSLTGLPIASSPSKGPAGSIKRLPKPSAENSPFNRPSQHNDRSESRVNPSAAVGVQQPRYTVSGNSPAKALSQSPSKSFNESPSKLPHYIRNIPDQNLFNEPLAEDLKHFPYFVLFICSKLASEHSIPLSMLLEGVEASSALADPPKFLEQVCENLSLPRDALRDEQKYWSAWKRDFEGYTFKARIDCNDLGYKISPSPVFKMSILPIQAERSCRLQRKFGSDRYLYVNVPAFGVDSARYTQSDWKNIELQFRLWCNRDHSFLGRTWRVFHLEPRMKKKGRITDDLSAQRIVLFATEGIGIEKPTITGSMIDWFFPFEKNMDQAYPKAFARLDLGLSRTIPTLAFKPHQVIYVKDILADDTPEDTSYNDDTIGPWPRHYPKGAVMNDGCSLISVGAAQVIWQEVRKITNSDEPMPSAFQARIGGAKGVWMISAEPSSATDDDRKIWIHVSESQLKFKPRREDRFDDLEFDPLRLMLEYVNHSRRPVPSGLHISFVSIMFDRGVPRNVIADLMVNQLDDKREELMQILPNTERMYHWVYQEGPSNAGGKSPPWQGAMYQSLQEKIKHLLESGFTPDQEPYLADCLWHFIRQRQRYMESKLRIPLYKSTYVLGVADPLGILEPGEVHMEFSTPFTDEVTGGRLRSLENMDILVSRQPACRRSDIQKVRTVRHPELSHLIDVIVFPTKGQYPLAGKLQGGDYDGDIFWVCWDQAIVQPFKNAPAPVVPPDPAQYGIQQDIRKLPQIMDSADLSTVNSFLAEAFEFRMAPSMLGIATSHLEKMAYYENQVSSNRLDALCDMHDLLVDAPKQGYKFTEKDFRHQTINALRCGKPRKPAYKEAMEDCEKNDDTEKTRKKDYKPKKENILDYLYFEVIRKHNVVTLKRVKDFFPKEFGENPDLVLQYPYLHLREHGGPEVQEELETLYNRLKIVEAKWLDMTKDNRAKEKPDWYKRAVETCYAKYRAILPTRVDHPDIKPWVHPFSRPQYSVWDEIRASAFYTNFTKRHKLVWTVAGKQLAELKAASYADSTRVVPNIKVIMKPRAPKAPNLIEDESEDEFEDAVEEIVEEL</sequence>
<comment type="similarity">
    <text evidence="1">Belongs to the RdRP family.</text>
</comment>
<dbReference type="PANTHER" id="PTHR23079:SF55">
    <property type="entry name" value="RNA-DIRECTED RNA POLYMERASE"/>
    <property type="match status" value="1"/>
</dbReference>
<gene>
    <name evidence="4" type="ORF">PMIN01_07230</name>
</gene>